<evidence type="ECO:0008006" key="5">
    <source>
        <dbReference type="Google" id="ProtNLM"/>
    </source>
</evidence>
<protein>
    <recommendedName>
        <fullName evidence="5">Trp biosynthesis protein</fullName>
    </recommendedName>
</protein>
<evidence type="ECO:0000256" key="2">
    <source>
        <dbReference type="SAM" id="Phobius"/>
    </source>
</evidence>
<evidence type="ECO:0000313" key="4">
    <source>
        <dbReference type="Proteomes" id="UP001501599"/>
    </source>
</evidence>
<feature type="region of interest" description="Disordered" evidence="1">
    <location>
        <begin position="165"/>
        <end position="186"/>
    </location>
</feature>
<feature type="transmembrane region" description="Helical" evidence="2">
    <location>
        <begin position="45"/>
        <end position="67"/>
    </location>
</feature>
<gene>
    <name evidence="3" type="ORF">GCM10009846_15010</name>
</gene>
<feature type="transmembrane region" description="Helical" evidence="2">
    <location>
        <begin position="125"/>
        <end position="148"/>
    </location>
</feature>
<comment type="caution">
    <text evidence="3">The sequence shown here is derived from an EMBL/GenBank/DDBJ whole genome shotgun (WGS) entry which is preliminary data.</text>
</comment>
<dbReference type="Pfam" id="PF09534">
    <property type="entry name" value="Trp_oprn_chp"/>
    <property type="match status" value="1"/>
</dbReference>
<keyword evidence="4" id="KW-1185">Reference proteome</keyword>
<evidence type="ECO:0000313" key="3">
    <source>
        <dbReference type="EMBL" id="GAA2173349.1"/>
    </source>
</evidence>
<dbReference type="EMBL" id="BAAAQT010000005">
    <property type="protein sequence ID" value="GAA2173349.1"/>
    <property type="molecule type" value="Genomic_DNA"/>
</dbReference>
<keyword evidence="2" id="KW-0812">Transmembrane</keyword>
<name>A0ABN3AQL9_9MICO</name>
<keyword evidence="2" id="KW-0472">Membrane</keyword>
<reference evidence="3 4" key="1">
    <citation type="journal article" date="2019" name="Int. J. Syst. Evol. Microbiol.">
        <title>The Global Catalogue of Microorganisms (GCM) 10K type strain sequencing project: providing services to taxonomists for standard genome sequencing and annotation.</title>
        <authorList>
            <consortium name="The Broad Institute Genomics Platform"/>
            <consortium name="The Broad Institute Genome Sequencing Center for Infectious Disease"/>
            <person name="Wu L."/>
            <person name="Ma J."/>
        </authorList>
    </citation>
    <scope>NUCLEOTIDE SEQUENCE [LARGE SCALE GENOMIC DNA]</scope>
    <source>
        <strain evidence="3 4">JCM 16026</strain>
    </source>
</reference>
<feature type="transmembrane region" description="Helical" evidence="2">
    <location>
        <begin position="74"/>
        <end position="91"/>
    </location>
</feature>
<dbReference type="Proteomes" id="UP001501599">
    <property type="component" value="Unassembled WGS sequence"/>
</dbReference>
<evidence type="ECO:0000256" key="1">
    <source>
        <dbReference type="SAM" id="MobiDB-lite"/>
    </source>
</evidence>
<sequence length="186" mass="18545">MRARGRVLAVLAHLLGGAAILSGSVLTWATVMPPDAGAIELDGTTVAPALAPVALTIGALGLALTLARPLVARVLAIVGVAMVGVGGTHLAQRLAGLDGTIADAASAATGVTTLDATATTTAAPALAVVGLVLALAAAIWTFATAGAWQRRQAVQRFERAESGLAWDALDDGEDPTATRGPEAEDR</sequence>
<proteinExistence type="predicted"/>
<organism evidence="3 4">
    <name type="scientific">Agrococcus versicolor</name>
    <dbReference type="NCBI Taxonomy" id="501482"/>
    <lineage>
        <taxon>Bacteria</taxon>
        <taxon>Bacillati</taxon>
        <taxon>Actinomycetota</taxon>
        <taxon>Actinomycetes</taxon>
        <taxon>Micrococcales</taxon>
        <taxon>Microbacteriaceae</taxon>
        <taxon>Agrococcus</taxon>
    </lineage>
</organism>
<dbReference type="InterPro" id="IPR019051">
    <property type="entry name" value="Trp_biosyn_TM_oprn/chp"/>
</dbReference>
<dbReference type="RefSeq" id="WP_344342287.1">
    <property type="nucleotide sequence ID" value="NZ_BAAAQT010000005.1"/>
</dbReference>
<accession>A0ABN3AQL9</accession>
<keyword evidence="2" id="KW-1133">Transmembrane helix</keyword>